<keyword evidence="3" id="KW-0131">Cell cycle</keyword>
<keyword evidence="1" id="KW-0547">Nucleotide-binding</keyword>
<evidence type="ECO:0000313" key="3">
    <source>
        <dbReference type="EMBL" id="MTW18106.1"/>
    </source>
</evidence>
<sequence>MPAPAAGWLPRPHDVLVEAGRSPLSGRLQPAPDPGLTISERYAALVAAGEIERDRAQARVVEALAGLQERLVTDRIARKSSALGWLFGARESKRPPFVRGLYLHGEVGRGKTMLMDLFYATSRVERRRRAHFHEFMADVHERVHAYRRKLKSGELPDGDPIALTAADLAAEAWLLCFDEFHVTDIADAMILGRLFTRLFGLGVVVVATSNAMPDDLYKDGLNRALFVPFIGLLKEHMEVLRLDARTDYRREKLAGVRVWHTPADAAAAAALDDAWHRLTHGHESRDHALVVKGRTVRVPRAAMGAARFSFHDLCGQPLGASDYLRIAHEFHTLVVDRVPVMEFQNRNEAKRFITLIDTLYDHGVKLVASAAAEPEGLYRATEGVEANEFKRTVSRLIEMASESYLALPHGQRTGPSGDTAGLVET</sequence>
<proteinExistence type="predicted"/>
<evidence type="ECO:0000256" key="2">
    <source>
        <dbReference type="ARBA" id="ARBA00022840"/>
    </source>
</evidence>
<dbReference type="GO" id="GO:0005524">
    <property type="term" value="F:ATP binding"/>
    <property type="evidence" value="ECO:0007669"/>
    <property type="project" value="UniProtKB-KW"/>
</dbReference>
<reference evidence="3 4" key="1">
    <citation type="submission" date="2019-11" db="EMBL/GenBank/DDBJ databases">
        <title>Whole-genome sequence of Rhodoplanes serenus DSM 18633, type strain.</title>
        <authorList>
            <person name="Kyndt J.A."/>
            <person name="Meyer T.E."/>
        </authorList>
    </citation>
    <scope>NUCLEOTIDE SEQUENCE [LARGE SCALE GENOMIC DNA]</scope>
    <source>
        <strain evidence="3 4">DSM 18633</strain>
    </source>
</reference>
<dbReference type="GO" id="GO:0005737">
    <property type="term" value="C:cytoplasm"/>
    <property type="evidence" value="ECO:0007669"/>
    <property type="project" value="TreeGrafter"/>
</dbReference>
<dbReference type="NCBIfam" id="NF040713">
    <property type="entry name" value="ZapE"/>
    <property type="match status" value="1"/>
</dbReference>
<dbReference type="EMBL" id="WNKV01000014">
    <property type="protein sequence ID" value="MTW18106.1"/>
    <property type="molecule type" value="Genomic_DNA"/>
</dbReference>
<dbReference type="PANTHER" id="PTHR12169">
    <property type="entry name" value="ATPASE N2B"/>
    <property type="match status" value="1"/>
</dbReference>
<dbReference type="InterPro" id="IPR005654">
    <property type="entry name" value="ATPase_AFG1-like"/>
</dbReference>
<organism evidence="3 4">
    <name type="scientific">Rhodoplanes serenus</name>
    <dbReference type="NCBI Taxonomy" id="200615"/>
    <lineage>
        <taxon>Bacteria</taxon>
        <taxon>Pseudomonadati</taxon>
        <taxon>Pseudomonadota</taxon>
        <taxon>Alphaproteobacteria</taxon>
        <taxon>Hyphomicrobiales</taxon>
        <taxon>Nitrobacteraceae</taxon>
        <taxon>Rhodoplanes</taxon>
    </lineage>
</organism>
<dbReference type="Gene3D" id="3.40.50.300">
    <property type="entry name" value="P-loop containing nucleotide triphosphate hydrolases"/>
    <property type="match status" value="1"/>
</dbReference>
<keyword evidence="3" id="KW-0132">Cell division</keyword>
<dbReference type="SUPFAM" id="SSF52540">
    <property type="entry name" value="P-loop containing nucleoside triphosphate hydrolases"/>
    <property type="match status" value="1"/>
</dbReference>
<keyword evidence="2" id="KW-0067">ATP-binding</keyword>
<comment type="caution">
    <text evidence="3">The sequence shown here is derived from an EMBL/GenBank/DDBJ whole genome shotgun (WGS) entry which is preliminary data.</text>
</comment>
<evidence type="ECO:0000313" key="4">
    <source>
        <dbReference type="Proteomes" id="UP000438991"/>
    </source>
</evidence>
<dbReference type="Pfam" id="PF03969">
    <property type="entry name" value="AFG1_ATPase"/>
    <property type="match status" value="1"/>
</dbReference>
<accession>A0A9X5AT90</accession>
<dbReference type="PANTHER" id="PTHR12169:SF6">
    <property type="entry name" value="AFG1-LIKE ATPASE"/>
    <property type="match status" value="1"/>
</dbReference>
<dbReference type="InterPro" id="IPR027417">
    <property type="entry name" value="P-loop_NTPase"/>
</dbReference>
<dbReference type="GO" id="GO:0016887">
    <property type="term" value="F:ATP hydrolysis activity"/>
    <property type="evidence" value="ECO:0007669"/>
    <property type="project" value="InterPro"/>
</dbReference>
<dbReference type="AlphaFoldDB" id="A0A9X5AT90"/>
<dbReference type="GO" id="GO:0051301">
    <property type="term" value="P:cell division"/>
    <property type="evidence" value="ECO:0007669"/>
    <property type="project" value="UniProtKB-KW"/>
</dbReference>
<gene>
    <name evidence="3" type="primary">zapE</name>
    <name evidence="3" type="ORF">GJ689_18050</name>
</gene>
<name>A0A9X5AT90_9BRAD</name>
<protein>
    <submittedName>
        <fullName evidence="3">Cell division protein ZapE</fullName>
    </submittedName>
</protein>
<dbReference type="Proteomes" id="UP000438991">
    <property type="component" value="Unassembled WGS sequence"/>
</dbReference>
<evidence type="ECO:0000256" key="1">
    <source>
        <dbReference type="ARBA" id="ARBA00022741"/>
    </source>
</evidence>